<reference evidence="2" key="1">
    <citation type="submission" date="2022-11" db="UniProtKB">
        <authorList>
            <consortium name="WormBaseParasite"/>
        </authorList>
    </citation>
    <scope>IDENTIFICATION</scope>
</reference>
<evidence type="ECO:0000313" key="2">
    <source>
        <dbReference type="WBParaSite" id="PSU_v2.g3412.t1"/>
    </source>
</evidence>
<dbReference type="Proteomes" id="UP000887577">
    <property type="component" value="Unplaced"/>
</dbReference>
<name>A0A914YTC3_9BILA</name>
<accession>A0A914YTC3</accession>
<keyword evidence="1" id="KW-1185">Reference proteome</keyword>
<dbReference type="AlphaFoldDB" id="A0A914YTC3"/>
<evidence type="ECO:0000313" key="1">
    <source>
        <dbReference type="Proteomes" id="UP000887577"/>
    </source>
</evidence>
<organism evidence="1 2">
    <name type="scientific">Panagrolaimus superbus</name>
    <dbReference type="NCBI Taxonomy" id="310955"/>
    <lineage>
        <taxon>Eukaryota</taxon>
        <taxon>Metazoa</taxon>
        <taxon>Ecdysozoa</taxon>
        <taxon>Nematoda</taxon>
        <taxon>Chromadorea</taxon>
        <taxon>Rhabditida</taxon>
        <taxon>Tylenchina</taxon>
        <taxon>Panagrolaimomorpha</taxon>
        <taxon>Panagrolaimoidea</taxon>
        <taxon>Panagrolaimidae</taxon>
        <taxon>Panagrolaimus</taxon>
    </lineage>
</organism>
<proteinExistence type="predicted"/>
<protein>
    <submittedName>
        <fullName evidence="2">Uncharacterized protein</fullName>
    </submittedName>
</protein>
<sequence>MHFLAADTESKKELVLCTDDNDLGIMRVSFESKFFREKNILCISGVPNDAQKYIVLFPTEERCMKYFSLTEDYKTGRNVKEEVFSNEEIMENFESNFVKPLLQQCMNNPASRQELSPFLIVLLKLNNDGVTHVEANNESYSVDNHDNQLNKNSCSDDDENECEEVYHSLRKSTTKQIPTKRTSDENVSVAKRRKINGDHCGRTACAIDDGSTNASVICDETSNKVDQQNVQKRRRKKTAKNTSIIGWDVAAGRKINSNRCGCTACAIDAAISNNSARCIRAPNFQLVKRKLNARIVQHLVIFDAIEKKKCYELSWHMYHKFFICNGCQRHGQHVYARKVNDEINGDYYELGRNQHVCELQDFYPEDAAVSVKEVSIEGIIIKEPDFQFVKRKVFGNQIVQNLIIFHHADKELCYEFTPNGKKQGQEKYICNNCIYKDKTHVEAKIMAQNDGVQSVEVFGLPHSCDVQIFVPENISQTSNDNVDKTSNNNDAHRNTTKFRLIKRKFRNKAIQHLIVFTSADKCYDYTWNRKKNSFICGKCLNGKRIQVSVRLEKNRNGEESLKFGTYEHQCKPVDYESEDSDINDLDCEYP</sequence>
<dbReference type="WBParaSite" id="PSU_v2.g3412.t1">
    <property type="protein sequence ID" value="PSU_v2.g3412.t1"/>
    <property type="gene ID" value="PSU_v2.g3412"/>
</dbReference>